<dbReference type="EMBL" id="LAFY01004154">
    <property type="protein sequence ID" value="KJX94438.1"/>
    <property type="molecule type" value="Genomic_DNA"/>
</dbReference>
<sequence>MATSAATVFGTVELLEMILLGCTMEEITCARRINTFVQATIDGSQRLRQKVFLEAAPGGEKLVITDWRRRSTEVLLVVPSGDRTVRSGTYSLEIVTLNPLLEQCTRTASPTATRRWLHGSNFAIVEQDFLDRAPGVWQQMLITQPPARSLELVVVKTKGPRSGVFKSKAQTLGALREELLLLDRGRTLRPRPAESPANSISSVGISSRTAVMADNWRVAGGRINTARLAEVQAQTMK</sequence>
<proteinExistence type="predicted"/>
<protein>
    <submittedName>
        <fullName evidence="1">Uncharacterized protein</fullName>
    </submittedName>
</protein>
<evidence type="ECO:0000313" key="2">
    <source>
        <dbReference type="Proteomes" id="UP000033647"/>
    </source>
</evidence>
<dbReference type="OrthoDB" id="3650588at2759"/>
<organism evidence="1 2">
    <name type="scientific">Zymoseptoria brevis</name>
    <dbReference type="NCBI Taxonomy" id="1047168"/>
    <lineage>
        <taxon>Eukaryota</taxon>
        <taxon>Fungi</taxon>
        <taxon>Dikarya</taxon>
        <taxon>Ascomycota</taxon>
        <taxon>Pezizomycotina</taxon>
        <taxon>Dothideomycetes</taxon>
        <taxon>Dothideomycetidae</taxon>
        <taxon>Mycosphaerellales</taxon>
        <taxon>Mycosphaerellaceae</taxon>
        <taxon>Zymoseptoria</taxon>
    </lineage>
</organism>
<reference evidence="1 2" key="1">
    <citation type="submission" date="2015-03" db="EMBL/GenBank/DDBJ databases">
        <title>RNA-seq based gene annotation and comparative genomics of four Zymoseptoria species reveal species-specific pathogenicity related genes and transposable element activity.</title>
        <authorList>
            <person name="Grandaubert J."/>
            <person name="Bhattacharyya A."/>
            <person name="Stukenbrock E.H."/>
        </authorList>
    </citation>
    <scope>NUCLEOTIDE SEQUENCE [LARGE SCALE GENOMIC DNA]</scope>
    <source>
        <strain evidence="1 2">Zb18110</strain>
    </source>
</reference>
<gene>
    <name evidence="1" type="ORF">TI39_contig4195g00021</name>
</gene>
<dbReference type="AlphaFoldDB" id="A0A0F4GAP3"/>
<comment type="caution">
    <text evidence="1">The sequence shown here is derived from an EMBL/GenBank/DDBJ whole genome shotgun (WGS) entry which is preliminary data.</text>
</comment>
<name>A0A0F4GAP3_9PEZI</name>
<dbReference type="Proteomes" id="UP000033647">
    <property type="component" value="Unassembled WGS sequence"/>
</dbReference>
<keyword evidence="2" id="KW-1185">Reference proteome</keyword>
<evidence type="ECO:0000313" key="1">
    <source>
        <dbReference type="EMBL" id="KJX94438.1"/>
    </source>
</evidence>
<accession>A0A0F4GAP3</accession>